<dbReference type="AlphaFoldDB" id="A0A0T6BCT5"/>
<dbReference type="InterPro" id="IPR000488">
    <property type="entry name" value="Death_dom"/>
</dbReference>
<feature type="region of interest" description="Disordered" evidence="1">
    <location>
        <begin position="168"/>
        <end position="195"/>
    </location>
</feature>
<name>A0A0T6BCT5_9SCAR</name>
<dbReference type="SUPFAM" id="SSF47986">
    <property type="entry name" value="DEATH domain"/>
    <property type="match status" value="1"/>
</dbReference>
<dbReference type="Proteomes" id="UP000051574">
    <property type="component" value="Unassembled WGS sequence"/>
</dbReference>
<dbReference type="Gene3D" id="1.10.533.10">
    <property type="entry name" value="Death Domain, Fas"/>
    <property type="match status" value="1"/>
</dbReference>
<evidence type="ECO:0000313" key="4">
    <source>
        <dbReference type="Proteomes" id="UP000051574"/>
    </source>
</evidence>
<reference evidence="3 4" key="1">
    <citation type="submission" date="2015-09" db="EMBL/GenBank/DDBJ databases">
        <title>Draft genome of the scarab beetle Oryctes borbonicus.</title>
        <authorList>
            <person name="Meyer J.M."/>
            <person name="Markov G.V."/>
            <person name="Baskaran P."/>
            <person name="Herrmann M."/>
            <person name="Sommer R.J."/>
            <person name="Roedelsperger C."/>
        </authorList>
    </citation>
    <scope>NUCLEOTIDE SEQUENCE [LARGE SCALE GENOMIC DNA]</scope>
    <source>
        <strain evidence="3">OB123</strain>
        <tissue evidence="3">Whole animal</tissue>
    </source>
</reference>
<protein>
    <recommendedName>
        <fullName evidence="2">Death domain-containing protein</fullName>
    </recommendedName>
</protein>
<dbReference type="InterPro" id="IPR037924">
    <property type="entry name" value="Pelle_death"/>
</dbReference>
<dbReference type="EMBL" id="LJIG01001802">
    <property type="protein sequence ID" value="KRT85138.1"/>
    <property type="molecule type" value="Genomic_DNA"/>
</dbReference>
<evidence type="ECO:0000259" key="2">
    <source>
        <dbReference type="Pfam" id="PF00531"/>
    </source>
</evidence>
<proteinExistence type="predicted"/>
<feature type="compositionally biased region" description="Basic and acidic residues" evidence="1">
    <location>
        <begin position="168"/>
        <end position="181"/>
    </location>
</feature>
<organism evidence="3 4">
    <name type="scientific">Oryctes borbonicus</name>
    <dbReference type="NCBI Taxonomy" id="1629725"/>
    <lineage>
        <taxon>Eukaryota</taxon>
        <taxon>Metazoa</taxon>
        <taxon>Ecdysozoa</taxon>
        <taxon>Arthropoda</taxon>
        <taxon>Hexapoda</taxon>
        <taxon>Insecta</taxon>
        <taxon>Pterygota</taxon>
        <taxon>Neoptera</taxon>
        <taxon>Endopterygota</taxon>
        <taxon>Coleoptera</taxon>
        <taxon>Polyphaga</taxon>
        <taxon>Scarabaeiformia</taxon>
        <taxon>Scarabaeidae</taxon>
        <taxon>Dynastinae</taxon>
        <taxon>Oryctes</taxon>
    </lineage>
</organism>
<evidence type="ECO:0000256" key="1">
    <source>
        <dbReference type="SAM" id="MobiDB-lite"/>
    </source>
</evidence>
<dbReference type="FunFam" id="1.10.533.10:FF:000094">
    <property type="entry name" value="Interleukin-1 receptor-associated kinase"/>
    <property type="match status" value="1"/>
</dbReference>
<dbReference type="GO" id="GO:0007165">
    <property type="term" value="P:signal transduction"/>
    <property type="evidence" value="ECO:0007669"/>
    <property type="project" value="InterPro"/>
</dbReference>
<accession>A0A0T6BCT5</accession>
<dbReference type="OrthoDB" id="4062651at2759"/>
<evidence type="ECO:0000313" key="3">
    <source>
        <dbReference type="EMBL" id="KRT85138.1"/>
    </source>
</evidence>
<sequence>MEQENMYIYHLPHYERRQLCIIIDQNNLWEELAGTHMKYDINTIYLLRQEILRGKSPTDELLALWGQQNHTVLELFILLNRMKHYQGMMIIKKFVPVPYHKLIKHAQHNINRLLQDLQLQNDLQLKNNKIPEVNLDKVENKPVAESKNVQAFLSPPLLRVMIPPKDVNHATQDDNITREPNNKLLKPVSPQVSKF</sequence>
<feature type="domain" description="Death" evidence="2">
    <location>
        <begin position="17"/>
        <end position="94"/>
    </location>
</feature>
<dbReference type="Pfam" id="PF00531">
    <property type="entry name" value="Death"/>
    <property type="match status" value="1"/>
</dbReference>
<keyword evidence="4" id="KW-1185">Reference proteome</keyword>
<comment type="caution">
    <text evidence="3">The sequence shown here is derived from an EMBL/GenBank/DDBJ whole genome shotgun (WGS) entry which is preliminary data.</text>
</comment>
<gene>
    <name evidence="3" type="ORF">AMK59_1189</name>
</gene>
<dbReference type="InterPro" id="IPR011029">
    <property type="entry name" value="DEATH-like_dom_sf"/>
</dbReference>
<dbReference type="CDD" id="cd08307">
    <property type="entry name" value="Death_Pelle"/>
    <property type="match status" value="1"/>
</dbReference>